<dbReference type="Pfam" id="PF21096">
    <property type="entry name" value="RecA_C"/>
    <property type="match status" value="1"/>
</dbReference>
<proteinExistence type="inferred from homology"/>
<evidence type="ECO:0000256" key="1">
    <source>
        <dbReference type="ARBA" id="ARBA00009391"/>
    </source>
</evidence>
<dbReference type="PANTHER" id="PTHR45900:SF1">
    <property type="entry name" value="MITOCHONDRIAL DNA REPAIR PROTEIN RECA HOMOLOG-RELATED"/>
    <property type="match status" value="1"/>
</dbReference>
<dbReference type="InterPro" id="IPR020587">
    <property type="entry name" value="RecA_monomer-monomer_interface"/>
</dbReference>
<protein>
    <recommendedName>
        <fullName evidence="6">RecA family profile 2 domain-containing protein</fullName>
    </recommendedName>
</protein>
<organism evidence="7 8">
    <name type="scientific">Nepenthes gracilis</name>
    <name type="common">Slender pitcher plant</name>
    <dbReference type="NCBI Taxonomy" id="150966"/>
    <lineage>
        <taxon>Eukaryota</taxon>
        <taxon>Viridiplantae</taxon>
        <taxon>Streptophyta</taxon>
        <taxon>Embryophyta</taxon>
        <taxon>Tracheophyta</taxon>
        <taxon>Spermatophyta</taxon>
        <taxon>Magnoliopsida</taxon>
        <taxon>eudicotyledons</taxon>
        <taxon>Gunneridae</taxon>
        <taxon>Pentapetalae</taxon>
        <taxon>Caryophyllales</taxon>
        <taxon>Nepenthaceae</taxon>
        <taxon>Nepenthes</taxon>
    </lineage>
</organism>
<evidence type="ECO:0000256" key="5">
    <source>
        <dbReference type="ARBA" id="ARBA00023172"/>
    </source>
</evidence>
<keyword evidence="5" id="KW-0233">DNA recombination</keyword>
<dbReference type="SUPFAM" id="SSF52540">
    <property type="entry name" value="P-loop containing nucleoside triphosphate hydrolases"/>
    <property type="match status" value="1"/>
</dbReference>
<evidence type="ECO:0000313" key="7">
    <source>
        <dbReference type="EMBL" id="GMH02897.1"/>
    </source>
</evidence>
<dbReference type="Pfam" id="PF00154">
    <property type="entry name" value="RecA_N"/>
    <property type="match status" value="2"/>
</dbReference>
<keyword evidence="2" id="KW-0547">Nucleotide-binding</keyword>
<accession>A0AAD3S251</accession>
<dbReference type="GO" id="GO:0005524">
    <property type="term" value="F:ATP binding"/>
    <property type="evidence" value="ECO:0007669"/>
    <property type="project" value="UniProtKB-KW"/>
</dbReference>
<dbReference type="InterPro" id="IPR027417">
    <property type="entry name" value="P-loop_NTPase"/>
</dbReference>
<evidence type="ECO:0000256" key="4">
    <source>
        <dbReference type="ARBA" id="ARBA00023125"/>
    </source>
</evidence>
<reference evidence="7" key="1">
    <citation type="submission" date="2023-05" db="EMBL/GenBank/DDBJ databases">
        <title>Nepenthes gracilis genome sequencing.</title>
        <authorList>
            <person name="Fukushima K."/>
        </authorList>
    </citation>
    <scope>NUCLEOTIDE SEQUENCE</scope>
    <source>
        <strain evidence="7">SING2019-196</strain>
    </source>
</reference>
<dbReference type="GO" id="GO:0008094">
    <property type="term" value="F:ATP-dependent activity, acting on DNA"/>
    <property type="evidence" value="ECO:0007669"/>
    <property type="project" value="InterPro"/>
</dbReference>
<keyword evidence="3" id="KW-0067">ATP-binding</keyword>
<dbReference type="InterPro" id="IPR049261">
    <property type="entry name" value="RecA-like_C"/>
</dbReference>
<comment type="similarity">
    <text evidence="1">Belongs to the RecA family.</text>
</comment>
<name>A0AAD3S251_NEPGR</name>
<dbReference type="PROSITE" id="PS50163">
    <property type="entry name" value="RECA_3"/>
    <property type="match status" value="1"/>
</dbReference>
<dbReference type="GO" id="GO:0003697">
    <property type="term" value="F:single-stranded DNA binding"/>
    <property type="evidence" value="ECO:0007669"/>
    <property type="project" value="InterPro"/>
</dbReference>
<dbReference type="PRINTS" id="PR00142">
    <property type="entry name" value="RECA"/>
</dbReference>
<keyword evidence="4" id="KW-0238">DNA-binding</keyword>
<dbReference type="SUPFAM" id="SSF54752">
    <property type="entry name" value="RecA protein, C-terminal domain"/>
    <property type="match status" value="1"/>
</dbReference>
<dbReference type="GO" id="GO:0006310">
    <property type="term" value="P:DNA recombination"/>
    <property type="evidence" value="ECO:0007669"/>
    <property type="project" value="UniProtKB-KW"/>
</dbReference>
<keyword evidence="8" id="KW-1185">Reference proteome</keyword>
<gene>
    <name evidence="7" type="ORF">Nepgr_004736</name>
</gene>
<dbReference type="Proteomes" id="UP001279734">
    <property type="component" value="Unassembled WGS sequence"/>
</dbReference>
<sequence length="184" mass="20569">MLVDAEHAFDAAYSKALDVDVENLIARQPDNGEMALEIANRLCRSGTIDLICVDSVSTLTPRAKNRGCKIGIYYENPKVTSGGIALKLFVSLRLEIRPIGKDKFVNGDENIRLWMRVKMQKGKVFKPYKQAEFEIIFGEGVSKSGCISTCAEMIDIVAKKGSWYSYGDQRLDQGRDIEREPSLV</sequence>
<evidence type="ECO:0000313" key="8">
    <source>
        <dbReference type="Proteomes" id="UP001279734"/>
    </source>
</evidence>
<dbReference type="InterPro" id="IPR013765">
    <property type="entry name" value="DNA_recomb/repair_RecA"/>
</dbReference>
<dbReference type="GO" id="GO:0006281">
    <property type="term" value="P:DNA repair"/>
    <property type="evidence" value="ECO:0007669"/>
    <property type="project" value="InterPro"/>
</dbReference>
<evidence type="ECO:0000259" key="6">
    <source>
        <dbReference type="PROSITE" id="PS50163"/>
    </source>
</evidence>
<feature type="domain" description="RecA family profile 2" evidence="6">
    <location>
        <begin position="71"/>
        <end position="146"/>
    </location>
</feature>
<dbReference type="InterPro" id="IPR049428">
    <property type="entry name" value="RecA-like_N"/>
</dbReference>
<dbReference type="Gene3D" id="3.40.50.300">
    <property type="entry name" value="P-loop containing nucleotide triphosphate hydrolases"/>
    <property type="match status" value="2"/>
</dbReference>
<dbReference type="EMBL" id="BSYO01000004">
    <property type="protein sequence ID" value="GMH02897.1"/>
    <property type="molecule type" value="Genomic_DNA"/>
</dbReference>
<evidence type="ECO:0000256" key="2">
    <source>
        <dbReference type="ARBA" id="ARBA00022741"/>
    </source>
</evidence>
<dbReference type="PANTHER" id="PTHR45900">
    <property type="entry name" value="RECA"/>
    <property type="match status" value="1"/>
</dbReference>
<comment type="caution">
    <text evidence="7">The sequence shown here is derived from an EMBL/GenBank/DDBJ whole genome shotgun (WGS) entry which is preliminary data.</text>
</comment>
<evidence type="ECO:0000256" key="3">
    <source>
        <dbReference type="ARBA" id="ARBA00022840"/>
    </source>
</evidence>
<dbReference type="InterPro" id="IPR023400">
    <property type="entry name" value="RecA_C_sf"/>
</dbReference>
<dbReference type="AlphaFoldDB" id="A0AAD3S251"/>